<dbReference type="AlphaFoldDB" id="A0A8S9RR81"/>
<evidence type="ECO:0000313" key="2">
    <source>
        <dbReference type="EMBL" id="KAF3583745.1"/>
    </source>
</evidence>
<reference evidence="2" key="1">
    <citation type="submission" date="2019-12" db="EMBL/GenBank/DDBJ databases">
        <title>Genome sequencing and annotation of Brassica cretica.</title>
        <authorList>
            <person name="Studholme D.J."/>
            <person name="Sarris P."/>
        </authorList>
    </citation>
    <scope>NUCLEOTIDE SEQUENCE</scope>
    <source>
        <strain evidence="2">PFS-109/04</strain>
        <tissue evidence="2">Leaf</tissue>
    </source>
</reference>
<feature type="non-terminal residue" evidence="2">
    <location>
        <position position="1"/>
    </location>
</feature>
<gene>
    <name evidence="2" type="ORF">F2Q69_00029756</name>
</gene>
<comment type="caution">
    <text evidence="2">The sequence shown here is derived from an EMBL/GenBank/DDBJ whole genome shotgun (WGS) entry which is preliminary data.</text>
</comment>
<feature type="domain" description="Reverse transcriptase zinc-binding" evidence="1">
    <location>
        <begin position="5"/>
        <end position="86"/>
    </location>
</feature>
<dbReference type="Proteomes" id="UP000712600">
    <property type="component" value="Unassembled WGS sequence"/>
</dbReference>
<dbReference type="Pfam" id="PF13966">
    <property type="entry name" value="zf-RVT"/>
    <property type="match status" value="1"/>
</dbReference>
<evidence type="ECO:0000259" key="1">
    <source>
        <dbReference type="Pfam" id="PF13966"/>
    </source>
</evidence>
<sequence>SSQESKTWEVLRQRDSIKEWSKLGWHKGGIPKHMINMWIANYDRLPTRSRLPDWGLQVPIICHFYSQLEETRDHQLLQCGFSFDVWMLSIGRLSQPLNLFNSWLELLSWIKATSTQAPTTLRFCHLISY</sequence>
<proteinExistence type="predicted"/>
<dbReference type="EMBL" id="QGKX02000088">
    <property type="protein sequence ID" value="KAF3583745.1"/>
    <property type="molecule type" value="Genomic_DNA"/>
</dbReference>
<dbReference type="InterPro" id="IPR026960">
    <property type="entry name" value="RVT-Znf"/>
</dbReference>
<evidence type="ECO:0000313" key="3">
    <source>
        <dbReference type="Proteomes" id="UP000712600"/>
    </source>
</evidence>
<protein>
    <recommendedName>
        <fullName evidence="1">Reverse transcriptase zinc-binding domain-containing protein</fullName>
    </recommendedName>
</protein>
<accession>A0A8S9RR81</accession>
<name>A0A8S9RR81_BRACR</name>
<organism evidence="2 3">
    <name type="scientific">Brassica cretica</name>
    <name type="common">Mustard</name>
    <dbReference type="NCBI Taxonomy" id="69181"/>
    <lineage>
        <taxon>Eukaryota</taxon>
        <taxon>Viridiplantae</taxon>
        <taxon>Streptophyta</taxon>
        <taxon>Embryophyta</taxon>
        <taxon>Tracheophyta</taxon>
        <taxon>Spermatophyta</taxon>
        <taxon>Magnoliopsida</taxon>
        <taxon>eudicotyledons</taxon>
        <taxon>Gunneridae</taxon>
        <taxon>Pentapetalae</taxon>
        <taxon>rosids</taxon>
        <taxon>malvids</taxon>
        <taxon>Brassicales</taxon>
        <taxon>Brassicaceae</taxon>
        <taxon>Brassiceae</taxon>
        <taxon>Brassica</taxon>
    </lineage>
</organism>